<proteinExistence type="predicted"/>
<dbReference type="SUPFAM" id="SSF55347">
    <property type="entry name" value="Glyceraldehyde-3-phosphate dehydrogenase-like, C-terminal domain"/>
    <property type="match status" value="1"/>
</dbReference>
<name>A0A383AKE7_9ZZZZ</name>
<protein>
    <recommendedName>
        <fullName evidence="2">Gfo/Idh/MocA-like oxidoreductase C-terminal domain-containing protein</fullName>
    </recommendedName>
</protein>
<dbReference type="EMBL" id="UINC01192746">
    <property type="protein sequence ID" value="SVE08040.1"/>
    <property type="molecule type" value="Genomic_DNA"/>
</dbReference>
<dbReference type="AlphaFoldDB" id="A0A383AKE7"/>
<organism evidence="1">
    <name type="scientific">marine metagenome</name>
    <dbReference type="NCBI Taxonomy" id="408172"/>
    <lineage>
        <taxon>unclassified sequences</taxon>
        <taxon>metagenomes</taxon>
        <taxon>ecological metagenomes</taxon>
    </lineage>
</organism>
<evidence type="ECO:0008006" key="2">
    <source>
        <dbReference type="Google" id="ProtNLM"/>
    </source>
</evidence>
<feature type="non-terminal residue" evidence="1">
    <location>
        <position position="1"/>
    </location>
</feature>
<evidence type="ECO:0000313" key="1">
    <source>
        <dbReference type="EMBL" id="SVE08040.1"/>
    </source>
</evidence>
<reference evidence="1" key="1">
    <citation type="submission" date="2018-05" db="EMBL/GenBank/DDBJ databases">
        <authorList>
            <person name="Lanie J.A."/>
            <person name="Ng W.-L."/>
            <person name="Kazmierczak K.M."/>
            <person name="Andrzejewski T.M."/>
            <person name="Davidsen T.M."/>
            <person name="Wayne K.J."/>
            <person name="Tettelin H."/>
            <person name="Glass J.I."/>
            <person name="Rusch D."/>
            <person name="Podicherti R."/>
            <person name="Tsui H.-C.T."/>
            <person name="Winkler M.E."/>
        </authorList>
    </citation>
    <scope>NUCLEOTIDE SEQUENCE</scope>
</reference>
<dbReference type="Gene3D" id="3.30.360.10">
    <property type="entry name" value="Dihydrodipicolinate Reductase, domain 2"/>
    <property type="match status" value="1"/>
</dbReference>
<sequence length="193" mass="21053">ARTIAESGELGEIKSVLAFEGKALEGHFIDLLLYLLGDPEPVSIQGMISDLRPLGEDETKFTDTPLLSAQIKFDNGTTAYVAQTGVGREIELVCSDGAIRVCNDGETLQVRRRDAVSGAFDIMPVEPSQQWSGTVHKIEDLVKAIQTGKPGRSNLRVTMISQEIGFGLYESHLKGGMKVDPPVPRRGLWISSW</sequence>
<gene>
    <name evidence="1" type="ORF">METZ01_LOCUS460894</name>
</gene>
<accession>A0A383AKE7</accession>